<keyword evidence="3" id="KW-0813">Transport</keyword>
<feature type="domain" description="Piezo TM1-24" evidence="16">
    <location>
        <begin position="24"/>
        <end position="721"/>
    </location>
</feature>
<dbReference type="Pfam" id="PF12166">
    <property type="entry name" value="Piezo_cap"/>
    <property type="match status" value="1"/>
</dbReference>
<feature type="transmembrane region" description="Helical" evidence="12">
    <location>
        <begin position="459"/>
        <end position="480"/>
    </location>
</feature>
<evidence type="ECO:0000256" key="11">
    <source>
        <dbReference type="SAM" id="MobiDB-lite"/>
    </source>
</evidence>
<evidence type="ECO:0000313" key="18">
    <source>
        <dbReference type="EMBL" id="QZA74858.1"/>
    </source>
</evidence>
<evidence type="ECO:0000256" key="1">
    <source>
        <dbReference type="ARBA" id="ARBA00004651"/>
    </source>
</evidence>
<feature type="transmembrane region" description="Helical" evidence="12">
    <location>
        <begin position="119"/>
        <end position="144"/>
    </location>
</feature>
<feature type="transmembrane region" description="Helical" evidence="12">
    <location>
        <begin position="972"/>
        <end position="995"/>
    </location>
</feature>
<dbReference type="InterPro" id="IPR056769">
    <property type="entry name" value="Piezo_TM1-24"/>
</dbReference>
<feature type="transmembrane region" description="Helical" evidence="12">
    <location>
        <begin position="911"/>
        <end position="933"/>
    </location>
</feature>
<name>A0A8G1GKW6_PLADU</name>
<dbReference type="Pfam" id="PF23188">
    <property type="entry name" value="THU_Piezo1"/>
    <property type="match status" value="1"/>
</dbReference>
<feature type="transmembrane region" description="Helical" evidence="12">
    <location>
        <begin position="284"/>
        <end position="302"/>
    </location>
</feature>
<feature type="transmembrane region" description="Helical" evidence="12">
    <location>
        <begin position="694"/>
        <end position="715"/>
    </location>
</feature>
<feature type="transmembrane region" description="Helical" evidence="12">
    <location>
        <begin position="1196"/>
        <end position="1219"/>
    </location>
</feature>
<feature type="transmembrane region" description="Helical" evidence="12">
    <location>
        <begin position="1940"/>
        <end position="1960"/>
    </location>
</feature>
<feature type="transmembrane region" description="Helical" evidence="12">
    <location>
        <begin position="218"/>
        <end position="239"/>
    </location>
</feature>
<feature type="transmembrane region" description="Helical" evidence="12">
    <location>
        <begin position="436"/>
        <end position="452"/>
    </location>
</feature>
<feature type="transmembrane region" description="Helical" evidence="12">
    <location>
        <begin position="1263"/>
        <end position="1281"/>
    </location>
</feature>
<dbReference type="EMBL" id="MZ647695">
    <property type="protein sequence ID" value="QZA74858.1"/>
    <property type="molecule type" value="mRNA"/>
</dbReference>
<feature type="compositionally biased region" description="Basic and acidic residues" evidence="11">
    <location>
        <begin position="1506"/>
        <end position="1515"/>
    </location>
</feature>
<dbReference type="GO" id="GO:0008381">
    <property type="term" value="F:mechanosensitive monoatomic ion channel activity"/>
    <property type="evidence" value="ECO:0007669"/>
    <property type="project" value="InterPro"/>
</dbReference>
<evidence type="ECO:0000256" key="8">
    <source>
        <dbReference type="ARBA" id="ARBA00023136"/>
    </source>
</evidence>
<feature type="transmembrane region" description="Helical" evidence="12">
    <location>
        <begin position="1141"/>
        <end position="1160"/>
    </location>
</feature>
<feature type="coiled-coil region" evidence="10">
    <location>
        <begin position="1304"/>
        <end position="1346"/>
    </location>
</feature>
<comment type="subcellular location">
    <subcellularLocation>
        <location evidence="1">Cell membrane</location>
        <topology evidence="1">Multi-pass membrane protein</topology>
    </subcellularLocation>
</comment>
<dbReference type="InterPro" id="IPR056768">
    <property type="entry name" value="THU_Piezo"/>
</dbReference>
<feature type="compositionally biased region" description="Acidic residues" evidence="11">
    <location>
        <begin position="1516"/>
        <end position="1526"/>
    </location>
</feature>
<feature type="domain" description="Piezo transmembrane helical unit" evidence="15">
    <location>
        <begin position="1660"/>
        <end position="1782"/>
    </location>
</feature>
<accession>A0A8G1GKW6</accession>
<sequence>MAIVAKVLFRGLLPIVLFGATIVRLNGISLTYGLLLLISALLSSPSTESMAGHTGRYLVSVVVFSTLALLAQVVFQGYMLARSSGNGTYGQLLPPCSTLESSLRQIGLQRLEPNDIMNIIRIIVPDIAMFVVSIVVLVGCRMLIPRHQDTLIGQENVPPRRISKRRSQFIRLFGEFCVVFFLALSGVAYPSILSAVYFLTFLVVATWWACYKTFGLKFAYVRIALLFYSGAHLVLLYLYQFQFFQEALKPDDLLARLFGLTGVIKTECPGNAPWVLSFWKTVRAPMILSPAAILSLYFSLALETRRWRRKREEAHENNAAPAGATSARSTPGGTRRPRMRPRGSVTSERQVLNPGGEESLVDEQEDQANYDSMATAGDSSASVRRRAQRQSSVMSESEALGPKQRTAFQSILAYFMNQSYAAALIVMMVWSITYHSWLTFVYLLSACVIWMTPQKRQVALVGSPIIVFYAESLLIIQYIYGLALKDEELPTETSSGYNFKEIGLMRYKYPCIPLAIQCAYTGVFWLTLRQYMRELHLKRQNPSQGDLPLESVRDPAIHSSSRLHRMRTTDVVEGTDGETIKAIGTWIWLLMCKYWILVCASLFLVMAVQEAVIYRIIYMVLFLYFVLTFKLLYNFWRFSIVAFWWFVIVYSMVVLCLIYTYQFDNFKDYWKNGTGLSDEMLADIGLEKFDTATLFVKLLTPTSFLVVIILQLHYFQKPFLKLSDIKRFSIRELSINDYLEQLEGDGDQGGVSDLDGDAASVTSRDSHVRHYNRWYHRLFFCVSKLWKVASDLLSRFSDLLWRIVEVHFIKAVFFTIFMCAVMEVSAINVVFMVFLLVGIPIPQLHKAVSHACLVWCGLVILVKMVFQLQTIQDAPNVFNSTCIKSNTSNATPLEIPSDNAKYLGLQQAPNLAYYIRNYIAILVVLAFEGIIWIRQAQHYNKPNVVKPKQGIIFPEIKRADADANLLKFFKFFANYCFYKFGLELCFIMTVITMVVRLDAYSLVYGFLLGFLLCLSRRACFICWPIYIIVLAVLLAAQYLAVLGAPPILCWEYPWSTYIRDSLKVFLYLPSYEHSPDAIKLIADFFQLGFVCMQWRVFFLENSNDVEEYGGGDNKDILEDVEAGTENPVEDFLSCKDSYLDYLKTGVFMYLFWMTLVLVFIAGTTRISLFCMGYLMGVFFFLWFGQEMLIKPLRKLLRLWGILLGYNYFVLMCKCALQLVGCVYIDVISNQCWLVQLLSIVCIQAEQYREKLIPKCSMKEDQAGLIWDSFCFVFLLFQLRIYRSHYFRHVVTELNVQQKLSARGAELINENLMKSVEERKEAEKQVLLKIKQKMERLKMRQERLAEKRPLFNSDDHYVVIRSGDYYMFDDDSDDDTASSLEPDTLTLGVNEKDDTDSKRGPLALINTALSGGPQEAMKMVKRRSRTDSTNDSWGRQHSFSDPSDMSPSERRARMQRSGAMRDSIREEGQDAAPLITTPEDDYGSAASTSPGTSKAAVPVTEQPSPSDKTDPAKDGIAEDDSGSDVADLEEDVQPDGLWQRIVTSIKLSWAVVISILDYVIESLNNWSREYRDMARVLEKEKEQEKQRIKEEGADSLKKPESRDSLRRERAADPRDLTLQLATTTSDALDGPAEEVQDPEKEFRDSTPRIFQLFIALFDVMISHSDLLCYFAMILNHLVSASLLSLVYPILVFLWALLSVPRPSKTFWVTMITYTEAVVVVKYLFQFGFFPWNVEVSASSAADPFYPPRIIGIERKDYYAAYDLFLLVCLFIHRSVLKRNGLWKDSGDDEEDVHQGDAVNGGATSPVNTPTMGSPGPTIKSSEEGSRRGAYGQENQAMEQVSPTEEVAGGALSEEEVEERHRHKKQPGWCFSCCFPFIRFFRQMTDPLFNAATDVYAVMFLCDFINFFIIVFGYKSFGPTSGGAESGATVVAAVIQENKVPIPFLVMLLVQFVLMIIDRAIYLRKRVVGKFIYQIFLVALIHVWMFFILPAITHRSFSQNVPAQLWYFVKCIYFGLSAYQIRSGYPTRILGNFLTKRFDYTNLFLFKGFLAIPFLLELRALMDWIWTDTTLALTSWLEMEDIYANIFQLKCWRKAEDAYPTQRGQLRKLAIKYGVGGLLLFLLIFIIWFPLLLFSLADTVLYVPNPPVDCTVQIKIGGYQPIFHMSAQQNFLKPMNEYNYSRLLNMYSDKPEALSVLEQYKASDITIVQINGESTALWGISPPSKDALFHDLINKNTNLKIYFSISFKRDPKPGLNTDTVTAQFPHPLNPSNKTREEFALMINGNRTKPVNVVGLFPRFMRVPPSEAPQELLALTKGVKTDVTFNLNGTDQQWWELHEQASEKYLESSASFVEHDSLTIFAFNDRVAPAGLSFFTGYGIIGLYVSLVFVIGQFVRLFFSGLSSQIMFQELPNVDKVLKLCLDIYMVREALELKMEEELFAKLQFLYRSPQMLIQLTKHKVS</sequence>
<evidence type="ECO:0000259" key="13">
    <source>
        <dbReference type="Pfam" id="PF12166"/>
    </source>
</evidence>
<dbReference type="GO" id="GO:0005886">
    <property type="term" value="C:plasma membrane"/>
    <property type="evidence" value="ECO:0007669"/>
    <property type="project" value="UniProtKB-SubCell"/>
</dbReference>
<feature type="transmembrane region" description="Helical" evidence="12">
    <location>
        <begin position="1756"/>
        <end position="1775"/>
    </location>
</feature>
<feature type="compositionally biased region" description="Acidic residues" evidence="11">
    <location>
        <begin position="359"/>
        <end position="368"/>
    </location>
</feature>
<protein>
    <submittedName>
        <fullName evidence="18">Piezo</fullName>
    </submittedName>
</protein>
<feature type="transmembrane region" description="Helical" evidence="12">
    <location>
        <begin position="1969"/>
        <end position="1990"/>
    </location>
</feature>
<dbReference type="Pfam" id="PF24871">
    <property type="entry name" value="Piezo_TM1-24"/>
    <property type="match status" value="1"/>
</dbReference>
<evidence type="ECO:0000256" key="4">
    <source>
        <dbReference type="ARBA" id="ARBA00022475"/>
    </source>
</evidence>
<feature type="transmembrane region" description="Helical" evidence="12">
    <location>
        <begin position="2111"/>
        <end position="2135"/>
    </location>
</feature>
<keyword evidence="6 12" id="KW-1133">Transmembrane helix</keyword>
<evidence type="ECO:0000256" key="10">
    <source>
        <dbReference type="SAM" id="Coils"/>
    </source>
</evidence>
<evidence type="ECO:0000259" key="14">
    <source>
        <dbReference type="Pfam" id="PF15917"/>
    </source>
</evidence>
<dbReference type="InterPro" id="IPR031805">
    <property type="entry name" value="Piezo_TM25-28"/>
</dbReference>
<feature type="compositionally biased region" description="Polar residues" evidence="11">
    <location>
        <begin position="1831"/>
        <end position="1841"/>
    </location>
</feature>
<feature type="region of interest" description="Disordered" evidence="11">
    <location>
        <begin position="1785"/>
        <end position="1857"/>
    </location>
</feature>
<feature type="transmembrane region" description="Helical" evidence="12">
    <location>
        <begin position="169"/>
        <end position="189"/>
    </location>
</feature>
<evidence type="ECO:0000256" key="2">
    <source>
        <dbReference type="ARBA" id="ARBA00007821"/>
    </source>
</evidence>
<evidence type="ECO:0000256" key="12">
    <source>
        <dbReference type="SAM" id="Phobius"/>
    </source>
</evidence>
<feature type="compositionally biased region" description="Polar residues" evidence="11">
    <location>
        <begin position="1800"/>
        <end position="1810"/>
    </location>
</feature>
<feature type="transmembrane region" description="Helical" evidence="12">
    <location>
        <begin position="1166"/>
        <end position="1184"/>
    </location>
</feature>
<feature type="transmembrane region" description="Helical" evidence="12">
    <location>
        <begin position="195"/>
        <end position="211"/>
    </location>
</feature>
<dbReference type="PANTHER" id="PTHR47049">
    <property type="entry name" value="PIEZO-TYPE MECHANOSENSITIVE ION CHANNEL HOMOLOG"/>
    <property type="match status" value="1"/>
</dbReference>
<feature type="transmembrane region" description="Helical" evidence="12">
    <location>
        <begin position="1002"/>
        <end position="1019"/>
    </location>
</feature>
<keyword evidence="4" id="KW-1003">Cell membrane</keyword>
<dbReference type="Pfam" id="PF24874">
    <property type="entry name" value="Piezo_THU9_anchor"/>
    <property type="match status" value="1"/>
</dbReference>
<organism evidence="18">
    <name type="scientific">Platynereis dumerilii</name>
    <name type="common">Dumeril's clam worm</name>
    <dbReference type="NCBI Taxonomy" id="6359"/>
    <lineage>
        <taxon>Eukaryota</taxon>
        <taxon>Metazoa</taxon>
        <taxon>Spiralia</taxon>
        <taxon>Lophotrochozoa</taxon>
        <taxon>Annelida</taxon>
        <taxon>Polychaeta</taxon>
        <taxon>Errantia</taxon>
        <taxon>Phyllodocida</taxon>
        <taxon>Nereididae</taxon>
        <taxon>Platynereis</taxon>
    </lineage>
</organism>
<keyword evidence="8 12" id="KW-0472">Membrane</keyword>
<feature type="transmembrane region" description="Helical" evidence="12">
    <location>
        <begin position="1886"/>
        <end position="1912"/>
    </location>
</feature>
<feature type="transmembrane region" description="Helical" evidence="12">
    <location>
        <begin position="2002"/>
        <end position="2019"/>
    </location>
</feature>
<feature type="transmembrane region" description="Helical" evidence="12">
    <location>
        <begin position="1025"/>
        <end position="1050"/>
    </location>
</feature>
<evidence type="ECO:0000256" key="7">
    <source>
        <dbReference type="ARBA" id="ARBA00023065"/>
    </source>
</evidence>
<feature type="compositionally biased region" description="Basic and acidic residues" evidence="11">
    <location>
        <begin position="1389"/>
        <end position="1398"/>
    </location>
</feature>
<evidence type="ECO:0000256" key="9">
    <source>
        <dbReference type="ARBA" id="ARBA00023303"/>
    </source>
</evidence>
<feature type="transmembrane region" description="Helical" evidence="12">
    <location>
        <begin position="811"/>
        <end position="841"/>
    </location>
</feature>
<keyword evidence="10" id="KW-0175">Coiled coil</keyword>
<feature type="transmembrane region" description="Helical" evidence="12">
    <location>
        <begin position="411"/>
        <end position="430"/>
    </location>
</feature>
<dbReference type="InterPro" id="IPR056770">
    <property type="entry name" value="Piezo_THU9_anchor"/>
</dbReference>
<feature type="transmembrane region" description="Helical" evidence="12">
    <location>
        <begin position="612"/>
        <end position="633"/>
    </location>
</feature>
<feature type="region of interest" description="Disordered" evidence="11">
    <location>
        <begin position="311"/>
        <end position="399"/>
    </location>
</feature>
<feature type="compositionally biased region" description="Polar residues" evidence="11">
    <location>
        <begin position="1426"/>
        <end position="1445"/>
    </location>
</feature>
<proteinExistence type="evidence at transcript level"/>
<feature type="transmembrane region" description="Helical" evidence="12">
    <location>
        <begin position="1705"/>
        <end position="1723"/>
    </location>
</feature>
<dbReference type="InterPro" id="IPR031334">
    <property type="entry name" value="Piezo_cap_dom"/>
</dbReference>
<keyword evidence="7" id="KW-0406">Ion transport</keyword>
<evidence type="ECO:0000259" key="16">
    <source>
        <dbReference type="Pfam" id="PF24871"/>
    </source>
</evidence>
<feature type="transmembrane region" description="Helical" evidence="12">
    <location>
        <begin position="12"/>
        <end position="42"/>
    </location>
</feature>
<feature type="transmembrane region" description="Helical" evidence="12">
    <location>
        <begin position="1677"/>
        <end position="1698"/>
    </location>
</feature>
<feature type="domain" description="Piezo non-specific cation channel cap" evidence="13">
    <location>
        <begin position="2170"/>
        <end position="2455"/>
    </location>
</feature>
<feature type="domain" description="Piezo THU9 and anchor" evidence="17">
    <location>
        <begin position="1891"/>
        <end position="2133"/>
    </location>
</feature>
<evidence type="ECO:0000256" key="6">
    <source>
        <dbReference type="ARBA" id="ARBA00022989"/>
    </source>
</evidence>
<feature type="transmembrane region" description="Helical" evidence="12">
    <location>
        <begin position="2372"/>
        <end position="2396"/>
    </location>
</feature>
<feature type="region of interest" description="Disordered" evidence="11">
    <location>
        <begin position="1372"/>
        <end position="1526"/>
    </location>
</feature>
<keyword evidence="5 12" id="KW-0812">Transmembrane</keyword>
<evidence type="ECO:0000259" key="17">
    <source>
        <dbReference type="Pfam" id="PF24874"/>
    </source>
</evidence>
<reference evidence="18" key="2">
    <citation type="journal article" name="Elife">
        <title>Characterization of cephalic and non-cephalic sensory cell types provides insight into joint photo- and mechanoreceptor evolution.</title>
        <authorList>
            <person name="Revilla-I-Domingo R."/>
            <person name="Rajan V.B.V."/>
            <person name="Waldherr M."/>
            <person name="Prohaczka G."/>
            <person name="Musset H."/>
            <person name="Orel L."/>
            <person name="Gerrard E."/>
            <person name="Smolka M."/>
            <person name="Stockinger A."/>
            <person name="Farlik M."/>
            <person name="Lucas R.J."/>
            <person name="Raible F."/>
            <person name="Tessmar-Raible K."/>
        </authorList>
    </citation>
    <scope>NUCLEOTIDE SEQUENCE</scope>
</reference>
<dbReference type="InterPro" id="IPR027272">
    <property type="entry name" value="Piezo"/>
</dbReference>
<dbReference type="Pfam" id="PF15917">
    <property type="entry name" value="Piezo_TM25-28"/>
    <property type="match status" value="1"/>
</dbReference>
<keyword evidence="9" id="KW-0407">Ion channel</keyword>
<feature type="transmembrane region" description="Helical" evidence="12">
    <location>
        <begin position="54"/>
        <end position="75"/>
    </location>
</feature>
<feature type="region of interest" description="Disordered" evidence="11">
    <location>
        <begin position="1581"/>
        <end position="1608"/>
    </location>
</feature>
<feature type="transmembrane region" description="Helical" evidence="12">
    <location>
        <begin position="507"/>
        <end position="528"/>
    </location>
</feature>
<feature type="domain" description="Piezo TM25-28" evidence="14">
    <location>
        <begin position="1122"/>
        <end position="1347"/>
    </location>
</feature>
<reference evidence="18" key="1">
    <citation type="submission" date="2021-07" db="EMBL/GenBank/DDBJ databases">
        <authorList>
            <person name="Revilla-i-Domingo R."/>
            <person name="Raible F."/>
            <person name="Tessmar-Raible K."/>
        </authorList>
    </citation>
    <scope>NUCLEOTIDE SEQUENCE</scope>
</reference>
<feature type="transmembrane region" description="Helical" evidence="12">
    <location>
        <begin position="640"/>
        <end position="661"/>
    </location>
</feature>
<feature type="transmembrane region" description="Helical" evidence="12">
    <location>
        <begin position="586"/>
        <end position="606"/>
    </location>
</feature>
<comment type="similarity">
    <text evidence="2">Belongs to the PIEZO (TC 1.A.75) family.</text>
</comment>
<dbReference type="PANTHER" id="PTHR47049:SF2">
    <property type="entry name" value="PIEZO-TYPE MECHANOSENSITIVE ION CHANNEL HOMOLOG"/>
    <property type="match status" value="1"/>
</dbReference>
<evidence type="ECO:0000256" key="5">
    <source>
        <dbReference type="ARBA" id="ARBA00022692"/>
    </source>
</evidence>
<evidence type="ECO:0000259" key="15">
    <source>
        <dbReference type="Pfam" id="PF23188"/>
    </source>
</evidence>
<evidence type="ECO:0000256" key="3">
    <source>
        <dbReference type="ARBA" id="ARBA00022448"/>
    </source>
</evidence>